<dbReference type="EMBL" id="MU006739">
    <property type="protein sequence ID" value="KAF2623184.1"/>
    <property type="molecule type" value="Genomic_DNA"/>
</dbReference>
<comment type="caution">
    <text evidence="1">The sequence shown here is derived from an EMBL/GenBank/DDBJ whole genome shotgun (WGS) entry which is preliminary data.</text>
</comment>
<reference evidence="1" key="1">
    <citation type="journal article" date="2020" name="Stud. Mycol.">
        <title>101 Dothideomycetes genomes: a test case for predicting lifestyles and emergence of pathogens.</title>
        <authorList>
            <person name="Haridas S."/>
            <person name="Albert R."/>
            <person name="Binder M."/>
            <person name="Bloem J."/>
            <person name="Labutti K."/>
            <person name="Salamov A."/>
            <person name="Andreopoulos B."/>
            <person name="Baker S."/>
            <person name="Barry K."/>
            <person name="Bills G."/>
            <person name="Bluhm B."/>
            <person name="Cannon C."/>
            <person name="Castanera R."/>
            <person name="Culley D."/>
            <person name="Daum C."/>
            <person name="Ezra D."/>
            <person name="Gonzalez J."/>
            <person name="Henrissat B."/>
            <person name="Kuo A."/>
            <person name="Liang C."/>
            <person name="Lipzen A."/>
            <person name="Lutzoni F."/>
            <person name="Magnuson J."/>
            <person name="Mondo S."/>
            <person name="Nolan M."/>
            <person name="Ohm R."/>
            <person name="Pangilinan J."/>
            <person name="Park H.-J."/>
            <person name="Ramirez L."/>
            <person name="Alfaro M."/>
            <person name="Sun H."/>
            <person name="Tritt A."/>
            <person name="Yoshinaga Y."/>
            <person name="Zwiers L.-H."/>
            <person name="Turgeon B."/>
            <person name="Goodwin S."/>
            <person name="Spatafora J."/>
            <person name="Crous P."/>
            <person name="Grigoriev I."/>
        </authorList>
    </citation>
    <scope>NUCLEOTIDE SEQUENCE</scope>
    <source>
        <strain evidence="1">CBS 525.71</strain>
    </source>
</reference>
<organism evidence="1 2">
    <name type="scientific">Macroventuria anomochaeta</name>
    <dbReference type="NCBI Taxonomy" id="301207"/>
    <lineage>
        <taxon>Eukaryota</taxon>
        <taxon>Fungi</taxon>
        <taxon>Dikarya</taxon>
        <taxon>Ascomycota</taxon>
        <taxon>Pezizomycotina</taxon>
        <taxon>Dothideomycetes</taxon>
        <taxon>Pleosporomycetidae</taxon>
        <taxon>Pleosporales</taxon>
        <taxon>Pleosporineae</taxon>
        <taxon>Didymellaceae</taxon>
        <taxon>Macroventuria</taxon>
    </lineage>
</organism>
<protein>
    <submittedName>
        <fullName evidence="1">Uncharacterized protein</fullName>
    </submittedName>
</protein>
<proteinExistence type="predicted"/>
<name>A0ACB6RQJ6_9PLEO</name>
<evidence type="ECO:0000313" key="2">
    <source>
        <dbReference type="Proteomes" id="UP000799754"/>
    </source>
</evidence>
<evidence type="ECO:0000313" key="1">
    <source>
        <dbReference type="EMBL" id="KAF2623184.1"/>
    </source>
</evidence>
<accession>A0ACB6RQJ6</accession>
<dbReference type="Proteomes" id="UP000799754">
    <property type="component" value="Unassembled WGS sequence"/>
</dbReference>
<gene>
    <name evidence="1" type="ORF">BU25DRAFT_414690</name>
</gene>
<keyword evidence="2" id="KW-1185">Reference proteome</keyword>
<sequence>MSTTSSAISTFFCPYDLCLLFTLPIVATGLIALQHNGISAIDGGFLRIPMTAATGQTVVETTAGKGCLGGYENIPVELRKLKVRFEELVTYETTTEDVKAPDTESAATSRDHHGTEANEPGEDITLMRLSQRRGTSDDQDQTASQAEVASGIEKHDMERALARRAGSGVFSET</sequence>